<reference evidence="7 8" key="1">
    <citation type="submission" date="2024-09" db="EMBL/GenBank/DDBJ databases">
        <authorList>
            <person name="Sun Q."/>
            <person name="Mori K."/>
        </authorList>
    </citation>
    <scope>NUCLEOTIDE SEQUENCE [LARGE SCALE GENOMIC DNA]</scope>
    <source>
        <strain evidence="7 8">JCM 11201</strain>
    </source>
</reference>
<protein>
    <submittedName>
        <fullName evidence="7">DODA-type extradiol aromatic ring-opening family dioxygenase</fullName>
        <ecNumber evidence="7">1.13.-.-</ecNumber>
    </submittedName>
</protein>
<comment type="caution">
    <text evidence="7">The sequence shown here is derived from an EMBL/GenBank/DDBJ whole genome shotgun (WGS) entry which is preliminary data.</text>
</comment>
<dbReference type="Proteomes" id="UP001589609">
    <property type="component" value="Unassembled WGS sequence"/>
</dbReference>
<dbReference type="SUPFAM" id="SSF53213">
    <property type="entry name" value="LigB-like"/>
    <property type="match status" value="1"/>
</dbReference>
<feature type="domain" description="Extradiol ring-cleavage dioxygenase class III enzyme subunit B" evidence="6">
    <location>
        <begin position="5"/>
        <end position="245"/>
    </location>
</feature>
<evidence type="ECO:0000256" key="2">
    <source>
        <dbReference type="ARBA" id="ARBA00007581"/>
    </source>
</evidence>
<sequence>MVPSLFLAHGSPMLAIEDSEYTRFLETLAGQLRPKAIVIFTAHWESETLTISSSNDTYETIYDFGGFPPELYTIRYPAKGSAAIADLVAERLTRQGIAVQMDMKRGLDHGSWTLLYRMYPEADIPVVQVSVNPYLPASEQYRIGEALRGLGQEDILVIGSGVTVHNLRIIKWGQTTPESWAVAFDDWLIEKLEEKDSEALFDYDKQAPYAQAAVPRPEHFVPFFIALGSGTEGEASVIHRSYQYGTLSYLCLQFS</sequence>
<evidence type="ECO:0000313" key="8">
    <source>
        <dbReference type="Proteomes" id="UP001589609"/>
    </source>
</evidence>
<dbReference type="PANTHER" id="PTHR30096">
    <property type="entry name" value="4,5-DOPA DIOXYGENASE EXTRADIOL-LIKE PROTEIN"/>
    <property type="match status" value="1"/>
</dbReference>
<keyword evidence="4" id="KW-0862">Zinc</keyword>
<gene>
    <name evidence="7" type="ORF">ACFFMS_00635</name>
</gene>
<dbReference type="GO" id="GO:0051213">
    <property type="term" value="F:dioxygenase activity"/>
    <property type="evidence" value="ECO:0007669"/>
    <property type="project" value="UniProtKB-KW"/>
</dbReference>
<keyword evidence="7" id="KW-0223">Dioxygenase</keyword>
<evidence type="ECO:0000256" key="5">
    <source>
        <dbReference type="ARBA" id="ARBA00023002"/>
    </source>
</evidence>
<proteinExistence type="inferred from homology"/>
<dbReference type="EC" id="1.13.-.-" evidence="7"/>
<organism evidence="7 8">
    <name type="scientific">Ectobacillus funiculus</name>
    <dbReference type="NCBI Taxonomy" id="137993"/>
    <lineage>
        <taxon>Bacteria</taxon>
        <taxon>Bacillati</taxon>
        <taxon>Bacillota</taxon>
        <taxon>Bacilli</taxon>
        <taxon>Bacillales</taxon>
        <taxon>Bacillaceae</taxon>
        <taxon>Ectobacillus</taxon>
    </lineage>
</organism>
<evidence type="ECO:0000259" key="6">
    <source>
        <dbReference type="Pfam" id="PF02900"/>
    </source>
</evidence>
<comment type="cofactor">
    <cofactor evidence="1">
        <name>Zn(2+)</name>
        <dbReference type="ChEBI" id="CHEBI:29105"/>
    </cofactor>
</comment>
<dbReference type="PANTHER" id="PTHR30096:SF0">
    <property type="entry name" value="4,5-DOPA DIOXYGENASE EXTRADIOL-LIKE PROTEIN"/>
    <property type="match status" value="1"/>
</dbReference>
<evidence type="ECO:0000256" key="3">
    <source>
        <dbReference type="ARBA" id="ARBA00022723"/>
    </source>
</evidence>
<accession>A0ABV5W9J7</accession>
<dbReference type="RefSeq" id="WP_379947330.1">
    <property type="nucleotide sequence ID" value="NZ_JBHMAF010000004.1"/>
</dbReference>
<dbReference type="Pfam" id="PF02900">
    <property type="entry name" value="LigB"/>
    <property type="match status" value="1"/>
</dbReference>
<dbReference type="EMBL" id="JBHMAF010000004">
    <property type="protein sequence ID" value="MFB9757061.1"/>
    <property type="molecule type" value="Genomic_DNA"/>
</dbReference>
<dbReference type="InterPro" id="IPR014436">
    <property type="entry name" value="Extradiol_dOase_DODA"/>
</dbReference>
<evidence type="ECO:0000256" key="4">
    <source>
        <dbReference type="ARBA" id="ARBA00022833"/>
    </source>
</evidence>
<dbReference type="Gene3D" id="3.40.830.10">
    <property type="entry name" value="LigB-like"/>
    <property type="match status" value="1"/>
</dbReference>
<keyword evidence="5 7" id="KW-0560">Oxidoreductase</keyword>
<name>A0ABV5W9J7_9BACI</name>
<dbReference type="PIRSF" id="PIRSF006157">
    <property type="entry name" value="Doxgns_DODA"/>
    <property type="match status" value="1"/>
</dbReference>
<dbReference type="InterPro" id="IPR004183">
    <property type="entry name" value="Xdiol_dOase_suB"/>
</dbReference>
<evidence type="ECO:0000313" key="7">
    <source>
        <dbReference type="EMBL" id="MFB9757061.1"/>
    </source>
</evidence>
<evidence type="ECO:0000256" key="1">
    <source>
        <dbReference type="ARBA" id="ARBA00001947"/>
    </source>
</evidence>
<dbReference type="CDD" id="cd07363">
    <property type="entry name" value="45_DOPA_Dioxygenase"/>
    <property type="match status" value="1"/>
</dbReference>
<keyword evidence="8" id="KW-1185">Reference proteome</keyword>
<comment type="similarity">
    <text evidence="2">Belongs to the DODA-type extradiol aromatic ring-opening dioxygenase family.</text>
</comment>
<keyword evidence="3" id="KW-0479">Metal-binding</keyword>